<dbReference type="Proteomes" id="UP000038010">
    <property type="component" value="Unassembled WGS sequence"/>
</dbReference>
<gene>
    <name evidence="2" type="ORF">AB675_2635</name>
</gene>
<dbReference type="InterPro" id="IPR053267">
    <property type="entry name" value="Verrucosidin_biosynth-assoc"/>
</dbReference>
<comment type="caution">
    <text evidence="2">The sequence shown here is derived from an EMBL/GenBank/DDBJ whole genome shotgun (WGS) entry which is preliminary data.</text>
</comment>
<reference evidence="2 3" key="1">
    <citation type="submission" date="2015-06" db="EMBL/GenBank/DDBJ databases">
        <title>Draft genome of the ant-associated black yeast Phialophora attae CBS 131958.</title>
        <authorList>
            <person name="Moreno L.F."/>
            <person name="Stielow B.J."/>
            <person name="de Hoog S."/>
            <person name="Vicente V.A."/>
            <person name="Weiss V.A."/>
            <person name="de Vries M."/>
            <person name="Cruz L.M."/>
            <person name="Souza E.M."/>
        </authorList>
    </citation>
    <scope>NUCLEOTIDE SEQUENCE [LARGE SCALE GENOMIC DNA]</scope>
    <source>
        <strain evidence="2 3">CBS 131958</strain>
    </source>
</reference>
<accession>A0A0N0NR95</accession>
<organism evidence="2 3">
    <name type="scientific">Cyphellophora attinorum</name>
    <dbReference type="NCBI Taxonomy" id="1664694"/>
    <lineage>
        <taxon>Eukaryota</taxon>
        <taxon>Fungi</taxon>
        <taxon>Dikarya</taxon>
        <taxon>Ascomycota</taxon>
        <taxon>Pezizomycotina</taxon>
        <taxon>Eurotiomycetes</taxon>
        <taxon>Chaetothyriomycetidae</taxon>
        <taxon>Chaetothyriales</taxon>
        <taxon>Cyphellophoraceae</taxon>
        <taxon>Cyphellophora</taxon>
    </lineage>
</organism>
<protein>
    <recommendedName>
        <fullName evidence="4">Ilp is an apoptosis inhibitor</fullName>
    </recommendedName>
</protein>
<proteinExistence type="predicted"/>
<evidence type="ECO:0000313" key="2">
    <source>
        <dbReference type="EMBL" id="KPI44831.1"/>
    </source>
</evidence>
<name>A0A0N0NR95_9EURO</name>
<dbReference type="GeneID" id="28734503"/>
<evidence type="ECO:0008006" key="4">
    <source>
        <dbReference type="Google" id="ProtNLM"/>
    </source>
</evidence>
<dbReference type="VEuPathDB" id="FungiDB:AB675_2635"/>
<feature type="compositionally biased region" description="Low complexity" evidence="1">
    <location>
        <begin position="108"/>
        <end position="117"/>
    </location>
</feature>
<evidence type="ECO:0000256" key="1">
    <source>
        <dbReference type="SAM" id="MobiDB-lite"/>
    </source>
</evidence>
<dbReference type="RefSeq" id="XP_018004794.1">
    <property type="nucleotide sequence ID" value="XM_018142623.1"/>
</dbReference>
<dbReference type="AlphaFoldDB" id="A0A0N0NR95"/>
<dbReference type="EMBL" id="LFJN01000002">
    <property type="protein sequence ID" value="KPI44831.1"/>
    <property type="molecule type" value="Genomic_DNA"/>
</dbReference>
<feature type="region of interest" description="Disordered" evidence="1">
    <location>
        <begin position="90"/>
        <end position="117"/>
    </location>
</feature>
<sequence>MAFSSSSSDDNLNERNFRNRRIGGLDSTPEDEGVPGSSTSATRPEFDILRWFPKHQSCQRYFLDHAQHLPEVQAFASFINILLPFQREPNPIHSSRRRGSNASSDWGPSSSKSPSPVSVSLLPYIRRLVVCGMDIPPILKGFFGHDWAVGVGPQREQERRNYLFVAKSGGWAVVKREYDMSPLETVPFMQPLKDPTDGELHAAEEKWSEWLAMEDWMVGSRAPPA</sequence>
<dbReference type="PANTHER" id="PTHR42087:SF1">
    <property type="entry name" value="ILP IS AN APOPTOSIS INHIBITOR"/>
    <property type="match status" value="1"/>
</dbReference>
<evidence type="ECO:0000313" key="3">
    <source>
        <dbReference type="Proteomes" id="UP000038010"/>
    </source>
</evidence>
<feature type="region of interest" description="Disordered" evidence="1">
    <location>
        <begin position="1"/>
        <end position="41"/>
    </location>
</feature>
<feature type="compositionally biased region" description="Polar residues" evidence="1">
    <location>
        <begin position="1"/>
        <end position="10"/>
    </location>
</feature>
<dbReference type="PANTHER" id="PTHR42087">
    <property type="entry name" value="ILP IS AN APOPTOSIS INHIBITOR"/>
    <property type="match status" value="1"/>
</dbReference>
<dbReference type="OrthoDB" id="5335812at2759"/>
<keyword evidence="3" id="KW-1185">Reference proteome</keyword>